<dbReference type="EMBL" id="CP113088">
    <property type="protein sequence ID" value="WAC03946.1"/>
    <property type="molecule type" value="Genomic_DNA"/>
</dbReference>
<dbReference type="InterPro" id="IPR002068">
    <property type="entry name" value="A-crystallin/Hsp20_dom"/>
</dbReference>
<sequence>MNVKENTDDFQIEFAAPGFSKKDFEVTIEDNVLNVSEKKAPIRKKKKRTIHGKSLVIMPLKGL</sequence>
<dbReference type="Proteomes" id="UP001164705">
    <property type="component" value="Chromosome"/>
</dbReference>
<dbReference type="Pfam" id="PF00011">
    <property type="entry name" value="HSP20"/>
    <property type="match status" value="1"/>
</dbReference>
<proteinExistence type="inferred from homology"/>
<dbReference type="KEGG" id="lnu:N7U66_00755"/>
<organism evidence="4 5">
    <name type="scientific">Lacinutrix neustonica</name>
    <dbReference type="NCBI Taxonomy" id="2980107"/>
    <lineage>
        <taxon>Bacteria</taxon>
        <taxon>Pseudomonadati</taxon>
        <taxon>Bacteroidota</taxon>
        <taxon>Flavobacteriia</taxon>
        <taxon>Flavobacteriales</taxon>
        <taxon>Flavobacteriaceae</taxon>
        <taxon>Lacinutrix</taxon>
    </lineage>
</organism>
<dbReference type="CDD" id="cd06464">
    <property type="entry name" value="ACD_sHsps-like"/>
    <property type="match status" value="1"/>
</dbReference>
<dbReference type="PROSITE" id="PS01031">
    <property type="entry name" value="SHSP"/>
    <property type="match status" value="1"/>
</dbReference>
<reference evidence="4" key="1">
    <citation type="submission" date="2022-11" db="EMBL/GenBank/DDBJ databases">
        <title>Lacinutrix neustonica HL-RS19T sp. nov., isolated from the surface microlayer sample of brackish Lake Shihwa.</title>
        <authorList>
            <person name="Choi J.Y."/>
            <person name="Hwang C.Y."/>
        </authorList>
    </citation>
    <scope>NUCLEOTIDE SEQUENCE</scope>
    <source>
        <strain evidence="4">HL-RS19</strain>
    </source>
</reference>
<dbReference type="InterPro" id="IPR008978">
    <property type="entry name" value="HSP20-like_chaperone"/>
</dbReference>
<evidence type="ECO:0000256" key="1">
    <source>
        <dbReference type="PROSITE-ProRule" id="PRU00285"/>
    </source>
</evidence>
<feature type="domain" description="SHSP" evidence="3">
    <location>
        <begin position="1"/>
        <end position="63"/>
    </location>
</feature>
<evidence type="ECO:0000256" key="2">
    <source>
        <dbReference type="RuleBase" id="RU003616"/>
    </source>
</evidence>
<evidence type="ECO:0000313" key="4">
    <source>
        <dbReference type="EMBL" id="WAC03946.1"/>
    </source>
</evidence>
<keyword evidence="5" id="KW-1185">Reference proteome</keyword>
<protein>
    <submittedName>
        <fullName evidence="4">Hsp20/alpha crystallin family protein</fullName>
    </submittedName>
</protein>
<accession>A0A9E8MZP5</accession>
<dbReference type="SUPFAM" id="SSF49764">
    <property type="entry name" value="HSP20-like chaperones"/>
    <property type="match status" value="1"/>
</dbReference>
<dbReference type="AlphaFoldDB" id="A0A9E8MZP5"/>
<evidence type="ECO:0000259" key="3">
    <source>
        <dbReference type="PROSITE" id="PS01031"/>
    </source>
</evidence>
<dbReference type="Gene3D" id="2.60.40.790">
    <property type="match status" value="1"/>
</dbReference>
<comment type="similarity">
    <text evidence="1 2">Belongs to the small heat shock protein (HSP20) family.</text>
</comment>
<gene>
    <name evidence="4" type="ORF">N7U66_00755</name>
</gene>
<name>A0A9E8MZP5_9FLAO</name>
<evidence type="ECO:0000313" key="5">
    <source>
        <dbReference type="Proteomes" id="UP001164705"/>
    </source>
</evidence>